<comment type="similarity">
    <text evidence="1">Belongs to the ABC transporter superfamily.</text>
</comment>
<keyword evidence="3" id="KW-0547">Nucleotide-binding</keyword>
<sequence>MSATPDTHPASPIVEVRNLCLTAAGHEAPLLVDSVSFNINAGETFALMGASGSGKSLTAMAVMNLLPSGIVQEKGDIVLHRGAPALIMQNPGDCFDHLFTVRHTFRETFRDTGCVPRKREEAAMRLRLREVGFARPEAVLPLHPFELSGGMLHRVMIALALARKSQCIIADEPISSLDLPGKARILRLLKNLQARHGFALLYIDHDLTTAACMADRIAVMQDGRIVEQGEANALLHGPAHVCTKELLHAFKTSRIPTLQAIPEKERKPEPQNTVVPDTAVKNAQSGRKVLLECQGLHKSYGACRWRGNAGYEVLRGISLRLYQGESLAIMGRNGAGKSTLFRMLLGLEKPDSGSVSVMGEDISLLETHKKGWRKHMQTVFQDSRGAVNPRLTVGDIIMEPLLVHKENATAQKKRIEELLSLVKLPLSFKNKYPGQLSGGQLQRVCIARALAPKPDVLLLDEALTDLDAVVRAQLQDLLENLKMNLGLSLLYVSHDMASVFRLCDRVVVLDQGRIVDEFLPGQHMSAQRHQSFGSLLEAAAGLAAGYPLTV</sequence>
<evidence type="ECO:0000259" key="5">
    <source>
        <dbReference type="PROSITE" id="PS50893"/>
    </source>
</evidence>
<dbReference type="Gene3D" id="3.40.50.300">
    <property type="entry name" value="P-loop containing nucleotide triphosphate hydrolases"/>
    <property type="match status" value="2"/>
</dbReference>
<name>A0A7W8FFE0_9BACT</name>
<dbReference type="InterPro" id="IPR050319">
    <property type="entry name" value="ABC_transp_ATP-bind"/>
</dbReference>
<dbReference type="PANTHER" id="PTHR43776">
    <property type="entry name" value="TRANSPORT ATP-BINDING PROTEIN"/>
    <property type="match status" value="1"/>
</dbReference>
<feature type="domain" description="ABC transporter" evidence="5">
    <location>
        <begin position="14"/>
        <end position="247"/>
    </location>
</feature>
<protein>
    <submittedName>
        <fullName evidence="6">ABC-type glutathione transport system ATPase component</fullName>
    </submittedName>
</protein>
<dbReference type="InterPro" id="IPR017871">
    <property type="entry name" value="ABC_transporter-like_CS"/>
</dbReference>
<dbReference type="InterPro" id="IPR027417">
    <property type="entry name" value="P-loop_NTPase"/>
</dbReference>
<evidence type="ECO:0000256" key="2">
    <source>
        <dbReference type="ARBA" id="ARBA00022448"/>
    </source>
</evidence>
<comment type="caution">
    <text evidence="6">The sequence shown here is derived from an EMBL/GenBank/DDBJ whole genome shotgun (WGS) entry which is preliminary data.</text>
</comment>
<keyword evidence="7" id="KW-1185">Reference proteome</keyword>
<dbReference type="SUPFAM" id="SSF52540">
    <property type="entry name" value="P-loop containing nucleoside triphosphate hydrolases"/>
    <property type="match status" value="2"/>
</dbReference>
<dbReference type="NCBIfam" id="NF007739">
    <property type="entry name" value="PRK10419.1"/>
    <property type="match status" value="2"/>
</dbReference>
<evidence type="ECO:0000313" key="6">
    <source>
        <dbReference type="EMBL" id="MBB5142776.1"/>
    </source>
</evidence>
<dbReference type="GO" id="GO:0016887">
    <property type="term" value="F:ATP hydrolysis activity"/>
    <property type="evidence" value="ECO:0007669"/>
    <property type="project" value="InterPro"/>
</dbReference>
<dbReference type="PANTHER" id="PTHR43776:SF7">
    <property type="entry name" value="D,D-DIPEPTIDE TRANSPORT ATP-BINDING PROTEIN DDPF-RELATED"/>
    <property type="match status" value="1"/>
</dbReference>
<accession>A0A7W8FFE0</accession>
<reference evidence="6 7" key="1">
    <citation type="submission" date="2020-08" db="EMBL/GenBank/DDBJ databases">
        <title>Genomic Encyclopedia of Type Strains, Phase IV (KMG-IV): sequencing the most valuable type-strain genomes for metagenomic binning, comparative biology and taxonomic classification.</title>
        <authorList>
            <person name="Goeker M."/>
        </authorList>
    </citation>
    <scope>NUCLEOTIDE SEQUENCE [LARGE SCALE GENOMIC DNA]</scope>
    <source>
        <strain evidence="6 7">DSM 11275</strain>
    </source>
</reference>
<dbReference type="Pfam" id="PF00005">
    <property type="entry name" value="ABC_tran"/>
    <property type="match status" value="2"/>
</dbReference>
<dbReference type="InterPro" id="IPR003439">
    <property type="entry name" value="ABC_transporter-like_ATP-bd"/>
</dbReference>
<gene>
    <name evidence="6" type="ORF">HNQ38_000855</name>
</gene>
<dbReference type="PROSITE" id="PS50893">
    <property type="entry name" value="ABC_TRANSPORTER_2"/>
    <property type="match status" value="2"/>
</dbReference>
<keyword evidence="2" id="KW-0813">Transport</keyword>
<keyword evidence="4" id="KW-0067">ATP-binding</keyword>
<evidence type="ECO:0000313" key="7">
    <source>
        <dbReference type="Proteomes" id="UP000539075"/>
    </source>
</evidence>
<feature type="domain" description="ABC transporter" evidence="5">
    <location>
        <begin position="291"/>
        <end position="536"/>
    </location>
</feature>
<proteinExistence type="inferred from homology"/>
<dbReference type="PROSITE" id="PS00211">
    <property type="entry name" value="ABC_TRANSPORTER_1"/>
    <property type="match status" value="1"/>
</dbReference>
<evidence type="ECO:0000256" key="1">
    <source>
        <dbReference type="ARBA" id="ARBA00005417"/>
    </source>
</evidence>
<dbReference type="RefSeq" id="WP_183718148.1">
    <property type="nucleotide sequence ID" value="NZ_JACHGO010000002.1"/>
</dbReference>
<dbReference type="CDD" id="cd03257">
    <property type="entry name" value="ABC_NikE_OppD_transporters"/>
    <property type="match status" value="2"/>
</dbReference>
<evidence type="ECO:0000256" key="3">
    <source>
        <dbReference type="ARBA" id="ARBA00022741"/>
    </source>
</evidence>
<evidence type="ECO:0000256" key="4">
    <source>
        <dbReference type="ARBA" id="ARBA00022840"/>
    </source>
</evidence>
<dbReference type="AlphaFoldDB" id="A0A7W8FFE0"/>
<dbReference type="SMART" id="SM00382">
    <property type="entry name" value="AAA"/>
    <property type="match status" value="2"/>
</dbReference>
<organism evidence="6 7">
    <name type="scientific">Desulfovibrio intestinalis</name>
    <dbReference type="NCBI Taxonomy" id="58621"/>
    <lineage>
        <taxon>Bacteria</taxon>
        <taxon>Pseudomonadati</taxon>
        <taxon>Thermodesulfobacteriota</taxon>
        <taxon>Desulfovibrionia</taxon>
        <taxon>Desulfovibrionales</taxon>
        <taxon>Desulfovibrionaceae</taxon>
        <taxon>Desulfovibrio</taxon>
    </lineage>
</organism>
<dbReference type="EMBL" id="JACHGO010000002">
    <property type="protein sequence ID" value="MBB5142776.1"/>
    <property type="molecule type" value="Genomic_DNA"/>
</dbReference>
<dbReference type="GO" id="GO:0055085">
    <property type="term" value="P:transmembrane transport"/>
    <property type="evidence" value="ECO:0007669"/>
    <property type="project" value="UniProtKB-ARBA"/>
</dbReference>
<dbReference type="Proteomes" id="UP000539075">
    <property type="component" value="Unassembled WGS sequence"/>
</dbReference>
<dbReference type="GO" id="GO:0005524">
    <property type="term" value="F:ATP binding"/>
    <property type="evidence" value="ECO:0007669"/>
    <property type="project" value="UniProtKB-KW"/>
</dbReference>
<dbReference type="InterPro" id="IPR003593">
    <property type="entry name" value="AAA+_ATPase"/>
</dbReference>